<evidence type="ECO:0000256" key="3">
    <source>
        <dbReference type="ARBA" id="ARBA00010663"/>
    </source>
</evidence>
<name>A0AAV4MZ92_9ARAC</name>
<dbReference type="GO" id="GO:0004997">
    <property type="term" value="F:thyrotropin-releasing hormone receptor activity"/>
    <property type="evidence" value="ECO:0007669"/>
    <property type="project" value="InterPro"/>
</dbReference>
<comment type="similarity">
    <text evidence="3">Belongs to the G-protein coupled receptor 1 family.</text>
</comment>
<dbReference type="SUPFAM" id="SSF81321">
    <property type="entry name" value="Family A G protein-coupled receptor-like"/>
    <property type="match status" value="1"/>
</dbReference>
<feature type="transmembrane region" description="Helical" evidence="9">
    <location>
        <begin position="90"/>
        <end position="116"/>
    </location>
</feature>
<dbReference type="AlphaFoldDB" id="A0AAV4MZ92"/>
<dbReference type="PROSITE" id="PS50262">
    <property type="entry name" value="G_PROTEIN_RECEP_F1_2"/>
    <property type="match status" value="1"/>
</dbReference>
<evidence type="ECO:0000256" key="7">
    <source>
        <dbReference type="ARBA" id="ARBA00023136"/>
    </source>
</evidence>
<evidence type="ECO:0000313" key="11">
    <source>
        <dbReference type="EMBL" id="GIX77573.1"/>
    </source>
</evidence>
<dbReference type="PANTHER" id="PTHR46061">
    <property type="entry name" value="THYROTROPIN-RELEASING HORMONE RECEPTOR"/>
    <property type="match status" value="1"/>
</dbReference>
<evidence type="ECO:0000313" key="12">
    <source>
        <dbReference type="Proteomes" id="UP001054837"/>
    </source>
</evidence>
<dbReference type="GO" id="GO:0016020">
    <property type="term" value="C:membrane"/>
    <property type="evidence" value="ECO:0007669"/>
    <property type="project" value="UniProtKB-SubCell"/>
</dbReference>
<dbReference type="PRINTS" id="PR00237">
    <property type="entry name" value="GPCRRHODOPSN"/>
</dbReference>
<dbReference type="Pfam" id="PF00001">
    <property type="entry name" value="7tm_1"/>
    <property type="match status" value="1"/>
</dbReference>
<evidence type="ECO:0000256" key="4">
    <source>
        <dbReference type="ARBA" id="ARBA00018873"/>
    </source>
</evidence>
<keyword evidence="11" id="KW-0675">Receptor</keyword>
<organism evidence="11 12">
    <name type="scientific">Caerostris darwini</name>
    <dbReference type="NCBI Taxonomy" id="1538125"/>
    <lineage>
        <taxon>Eukaryota</taxon>
        <taxon>Metazoa</taxon>
        <taxon>Ecdysozoa</taxon>
        <taxon>Arthropoda</taxon>
        <taxon>Chelicerata</taxon>
        <taxon>Arachnida</taxon>
        <taxon>Araneae</taxon>
        <taxon>Araneomorphae</taxon>
        <taxon>Entelegynae</taxon>
        <taxon>Araneoidea</taxon>
        <taxon>Araneidae</taxon>
        <taxon>Caerostris</taxon>
    </lineage>
</organism>
<gene>
    <name evidence="11" type="primary">TRHR_0</name>
    <name evidence="11" type="ORF">CDAR_487361</name>
</gene>
<evidence type="ECO:0000256" key="2">
    <source>
        <dbReference type="ARBA" id="ARBA00004370"/>
    </source>
</evidence>
<proteinExistence type="inferred from homology"/>
<evidence type="ECO:0000259" key="10">
    <source>
        <dbReference type="PROSITE" id="PS50262"/>
    </source>
</evidence>
<evidence type="ECO:0000256" key="6">
    <source>
        <dbReference type="ARBA" id="ARBA00022989"/>
    </source>
</evidence>
<dbReference type="EMBL" id="BPLQ01001023">
    <property type="protein sequence ID" value="GIX77573.1"/>
    <property type="molecule type" value="Genomic_DNA"/>
</dbReference>
<dbReference type="InterPro" id="IPR000276">
    <property type="entry name" value="GPCR_Rhodpsn"/>
</dbReference>
<dbReference type="Proteomes" id="UP001054837">
    <property type="component" value="Unassembled WGS sequence"/>
</dbReference>
<keyword evidence="7 9" id="KW-0472">Membrane</keyword>
<reference evidence="11 12" key="1">
    <citation type="submission" date="2021-06" db="EMBL/GenBank/DDBJ databases">
        <title>Caerostris darwini draft genome.</title>
        <authorList>
            <person name="Kono N."/>
            <person name="Arakawa K."/>
        </authorList>
    </citation>
    <scope>NUCLEOTIDE SEQUENCE [LARGE SCALE GENOMIC DNA]</scope>
</reference>
<dbReference type="InterPro" id="IPR002120">
    <property type="entry name" value="TRH_rcpt_1"/>
</dbReference>
<evidence type="ECO:0000256" key="5">
    <source>
        <dbReference type="ARBA" id="ARBA00022692"/>
    </source>
</evidence>
<keyword evidence="6 9" id="KW-1133">Transmembrane helix</keyword>
<evidence type="ECO:0000256" key="8">
    <source>
        <dbReference type="ARBA" id="ARBA00032251"/>
    </source>
</evidence>
<sequence>MADCDSNGTSFFGTDCNSTLFFAGLGNASYNETSIDKGPEYLDPSYYSINYRIVGTVFQGIVFIVGVLGNIMVVIVVWQTRSMHTPTNCYLVSLSIADFMVLIASVPNEILAYFLLGKYQCFGFNHHNHLNVYTIITQFFLRYG</sequence>
<protein>
    <recommendedName>
        <fullName evidence="4">Thyrotropin-releasing hormone receptor</fullName>
    </recommendedName>
    <alternativeName>
        <fullName evidence="8">Thyroliberin receptor</fullName>
    </alternativeName>
</protein>
<feature type="transmembrane region" description="Helical" evidence="9">
    <location>
        <begin position="53"/>
        <end position="78"/>
    </location>
</feature>
<evidence type="ECO:0000256" key="1">
    <source>
        <dbReference type="ARBA" id="ARBA00004100"/>
    </source>
</evidence>
<dbReference type="Gene3D" id="1.20.1070.10">
    <property type="entry name" value="Rhodopsin 7-helix transmembrane proteins"/>
    <property type="match status" value="1"/>
</dbReference>
<feature type="domain" description="G-protein coupled receptors family 1 profile" evidence="10">
    <location>
        <begin position="69"/>
        <end position="144"/>
    </location>
</feature>
<comment type="caution">
    <text evidence="11">The sequence shown here is derived from an EMBL/GenBank/DDBJ whole genome shotgun (WGS) entry which is preliminary data.</text>
</comment>
<dbReference type="PANTHER" id="PTHR46061:SF3">
    <property type="entry name" value="THYROTROPIN-RELEASING HORMONE RECEPTOR"/>
    <property type="match status" value="1"/>
</dbReference>
<keyword evidence="5 9" id="KW-0812">Transmembrane</keyword>
<evidence type="ECO:0000256" key="9">
    <source>
        <dbReference type="SAM" id="Phobius"/>
    </source>
</evidence>
<comment type="function">
    <text evidence="1">Receptor for thyrotropin-releasing hormone (TRH). Upon ligand binding, this G-protein-coupled receptor triggers activation of the phosphatidylinositol (IP3)-calcium-protein kinase C (PKC) pathway.</text>
</comment>
<comment type="subcellular location">
    <subcellularLocation>
        <location evidence="2">Membrane</location>
    </subcellularLocation>
</comment>
<dbReference type="InterPro" id="IPR017452">
    <property type="entry name" value="GPCR_Rhodpsn_7TM"/>
</dbReference>
<accession>A0AAV4MZ92</accession>
<keyword evidence="12" id="KW-1185">Reference proteome</keyword>